<evidence type="ECO:0000256" key="1">
    <source>
        <dbReference type="SAM" id="MobiDB-lite"/>
    </source>
</evidence>
<name>A0A5N6KQ01_9ROSI</name>
<dbReference type="EMBL" id="VIBQ01000009">
    <property type="protein sequence ID" value="KAB8336637.1"/>
    <property type="molecule type" value="Genomic_DNA"/>
</dbReference>
<protein>
    <submittedName>
        <fullName evidence="2">Uncharacterized protein</fullName>
    </submittedName>
</protein>
<accession>A0A5N6KQ01</accession>
<comment type="caution">
    <text evidence="2">The sequence shown here is derived from an EMBL/GenBank/DDBJ whole genome shotgun (WGS) entry which is preliminary data.</text>
</comment>
<feature type="region of interest" description="Disordered" evidence="1">
    <location>
        <begin position="1"/>
        <end position="40"/>
    </location>
</feature>
<keyword evidence="3" id="KW-1185">Reference proteome</keyword>
<proteinExistence type="predicted"/>
<evidence type="ECO:0000313" key="3">
    <source>
        <dbReference type="Proteomes" id="UP000327013"/>
    </source>
</evidence>
<dbReference type="OrthoDB" id="3795825at2759"/>
<organism evidence="2 3">
    <name type="scientific">Carpinus fangiana</name>
    <dbReference type="NCBI Taxonomy" id="176857"/>
    <lineage>
        <taxon>Eukaryota</taxon>
        <taxon>Viridiplantae</taxon>
        <taxon>Streptophyta</taxon>
        <taxon>Embryophyta</taxon>
        <taxon>Tracheophyta</taxon>
        <taxon>Spermatophyta</taxon>
        <taxon>Magnoliopsida</taxon>
        <taxon>eudicotyledons</taxon>
        <taxon>Gunneridae</taxon>
        <taxon>Pentapetalae</taxon>
        <taxon>rosids</taxon>
        <taxon>fabids</taxon>
        <taxon>Fagales</taxon>
        <taxon>Betulaceae</taxon>
        <taxon>Carpinus</taxon>
    </lineage>
</organism>
<sequence>MSRSQQTPIPNRSARPTQDSMDGIQSTLPSSASTETANEQDSINKALAQDVFIRLNRATSIPELVKCIPASVQPQTKDMLDKIISAFQKLGVATDLKKSWDDKLLTQSYNEVTALNAIKPPVVQLSAEAKKADGELEKITFNSVIVEAKKAALTQMIYIKQKEIDALHTFCKSTNVISSLTAIWKADFEKSLASPEVLAILTDRDIIQRVVTLGISFGEGMLQRVLIQRQKRKEAKTEADTQMTDVGSVEQQKSLMALVNQQLARRDQSKRDKKLSGKGKRRIQVVFVHHTVARLPS</sequence>
<dbReference type="Proteomes" id="UP000327013">
    <property type="component" value="Unassembled WGS sequence"/>
</dbReference>
<reference evidence="2 3" key="1">
    <citation type="submission" date="2019-06" db="EMBL/GenBank/DDBJ databases">
        <title>A chromosomal-level reference genome of Carpinus fangiana (Coryloideae, Betulaceae).</title>
        <authorList>
            <person name="Yang X."/>
            <person name="Wang Z."/>
            <person name="Zhang L."/>
            <person name="Hao G."/>
            <person name="Liu J."/>
            <person name="Yang Y."/>
        </authorList>
    </citation>
    <scope>NUCLEOTIDE SEQUENCE [LARGE SCALE GENOMIC DNA]</scope>
    <source>
        <strain evidence="2">Cfa_2016G</strain>
        <tissue evidence="2">Leaf</tissue>
    </source>
</reference>
<evidence type="ECO:0000313" key="2">
    <source>
        <dbReference type="EMBL" id="KAB8336637.1"/>
    </source>
</evidence>
<gene>
    <name evidence="2" type="ORF">FH972_020948</name>
</gene>
<dbReference type="AlphaFoldDB" id="A0A5N6KQ01"/>